<evidence type="ECO:0000313" key="10">
    <source>
        <dbReference type="EMBL" id="JAB64872.1"/>
    </source>
</evidence>
<accession>V5GT96</accession>
<dbReference type="Pfam" id="PF00232">
    <property type="entry name" value="Glyco_hydro_1"/>
    <property type="match status" value="2"/>
</dbReference>
<dbReference type="InterPro" id="IPR017853">
    <property type="entry name" value="GH"/>
</dbReference>
<protein>
    <recommendedName>
        <fullName evidence="3">beta-glucosidase</fullName>
        <ecNumber evidence="3">3.2.1.21</ecNumber>
    </recommendedName>
</protein>
<comment type="similarity">
    <text evidence="1 8">Belongs to the glycosyl hydrolase 1 family.</text>
</comment>
<dbReference type="InterPro" id="IPR033132">
    <property type="entry name" value="GH_1_N_CS"/>
</dbReference>
<evidence type="ECO:0000256" key="4">
    <source>
        <dbReference type="ARBA" id="ARBA00022801"/>
    </source>
</evidence>
<dbReference type="SUPFAM" id="SSF51445">
    <property type="entry name" value="(Trans)glycosidases"/>
    <property type="match status" value="1"/>
</dbReference>
<keyword evidence="5" id="KW-0325">Glycoprotein</keyword>
<dbReference type="PANTHER" id="PTHR10353:SF36">
    <property type="entry name" value="LP05116P"/>
    <property type="match status" value="1"/>
</dbReference>
<evidence type="ECO:0000256" key="1">
    <source>
        <dbReference type="ARBA" id="ARBA00010838"/>
    </source>
</evidence>
<proteinExistence type="inferred from homology"/>
<dbReference type="GO" id="GO:0008422">
    <property type="term" value="F:beta-glucosidase activity"/>
    <property type="evidence" value="ECO:0007669"/>
    <property type="project" value="TreeGrafter"/>
</dbReference>
<dbReference type="GO" id="GO:0005975">
    <property type="term" value="P:carbohydrate metabolic process"/>
    <property type="evidence" value="ECO:0007669"/>
    <property type="project" value="InterPro"/>
</dbReference>
<dbReference type="FunFam" id="3.20.20.80:FF:000013">
    <property type="entry name" value="lactase-phlorizin hydrolase"/>
    <property type="match status" value="1"/>
</dbReference>
<dbReference type="PRINTS" id="PR00131">
    <property type="entry name" value="GLHYDRLASE1"/>
</dbReference>
<evidence type="ECO:0000256" key="8">
    <source>
        <dbReference type="RuleBase" id="RU003690"/>
    </source>
</evidence>
<dbReference type="PROSITE" id="PS00572">
    <property type="entry name" value="GLYCOSYL_HYDROL_F1_1"/>
    <property type="match status" value="1"/>
</dbReference>
<reference evidence="10" key="1">
    <citation type="submission" date="2013-07" db="EMBL/GenBank/DDBJ databases">
        <title>Midgut Transcriptome Profiling of Anoplphora glabripennis, a Lignocellulose Degrading, Wood-Boring Cerambycid.</title>
        <authorList>
            <person name="Scully E.D."/>
            <person name="Hoover K."/>
            <person name="Carlson J.E."/>
            <person name="Tien M."/>
            <person name="Geib S.M."/>
        </authorList>
    </citation>
    <scope>NUCLEOTIDE SEQUENCE</scope>
</reference>
<dbReference type="EC" id="3.2.1.21" evidence="3"/>
<evidence type="ECO:0000256" key="9">
    <source>
        <dbReference type="RuleBase" id="RU004468"/>
    </source>
</evidence>
<evidence type="ECO:0000256" key="7">
    <source>
        <dbReference type="PROSITE-ProRule" id="PRU10055"/>
    </source>
</evidence>
<dbReference type="Gene3D" id="3.20.20.80">
    <property type="entry name" value="Glycosidases"/>
    <property type="match status" value="1"/>
</dbReference>
<feature type="active site" description="Nucleophile" evidence="7">
    <location>
        <position position="370"/>
    </location>
</feature>
<organism evidence="10">
    <name type="scientific">Anoplophora glabripennis</name>
    <name type="common">Asian longhorn beetle</name>
    <name type="synonym">Anoplophora nobilis</name>
    <dbReference type="NCBI Taxonomy" id="217634"/>
    <lineage>
        <taxon>Eukaryota</taxon>
        <taxon>Metazoa</taxon>
        <taxon>Ecdysozoa</taxon>
        <taxon>Arthropoda</taxon>
        <taxon>Hexapoda</taxon>
        <taxon>Insecta</taxon>
        <taxon>Pterygota</taxon>
        <taxon>Neoptera</taxon>
        <taxon>Endopterygota</taxon>
        <taxon>Coleoptera</taxon>
        <taxon>Polyphaga</taxon>
        <taxon>Cucujiformia</taxon>
        <taxon>Chrysomeloidea</taxon>
        <taxon>Cerambycidae</taxon>
        <taxon>Lamiinae</taxon>
        <taxon>Lamiini</taxon>
        <taxon>Anoplophora</taxon>
    </lineage>
</organism>
<keyword evidence="4 9" id="KW-0378">Hydrolase</keyword>
<dbReference type="AlphaFoldDB" id="V5GT96"/>
<dbReference type="InterPro" id="IPR018120">
    <property type="entry name" value="Glyco_hydro_1_AS"/>
</dbReference>
<comment type="subunit">
    <text evidence="2">Homodimer.</text>
</comment>
<dbReference type="EMBL" id="GALX01003594">
    <property type="protein sequence ID" value="JAB64872.1"/>
    <property type="molecule type" value="Transcribed_RNA"/>
</dbReference>
<sequence>MLYRSIIAFALISKWGSCYEVSNLTFPSSFLFGAATSAYQIEGAWNESGKGVSRWDYITHSTQIVVDGSNGDVACDSYHKYEDDIAILKEEDGVDYYNSLIDGLVEAGIQPWVTMYHWDVPQALNYIGDFSNPTFVDYVANYADLLFSLFGDRVKTWNTFNEPITFCAHFPIASAALGVLLPVGVSEYLCSHNVLRAHARIYRLYQLKYKYSQGGRISISLSTEYAEPASDSPADIEAAHRKLLFDFGWYAYPLVYGNYPRVMIDTVRNLSSIQGYPVSRLPIFTLTERLMLRGAYDFIALNHYTTSLTADASSEIKEASFMNDALVEQYKDPTWGNSSASWLTVYPEGFRKLLVHIKETYNDPEIVVTENGFADEPDEFNDLGRISYIQSYLSELLKAVHEDGVKVTAYTAWSLMDNFEWYNGFTVRFGLYHVDFDSSNKTRTPKDSASYYRNVIETRCLVDVCGE</sequence>
<evidence type="ECO:0000256" key="5">
    <source>
        <dbReference type="ARBA" id="ARBA00023180"/>
    </source>
</evidence>
<evidence type="ECO:0000256" key="2">
    <source>
        <dbReference type="ARBA" id="ARBA00011738"/>
    </source>
</evidence>
<name>V5GT96_ANOGL</name>
<gene>
    <name evidence="10" type="primary">MYRO1</name>
</gene>
<dbReference type="InterPro" id="IPR001360">
    <property type="entry name" value="Glyco_hydro_1"/>
</dbReference>
<dbReference type="PROSITE" id="PS00653">
    <property type="entry name" value="GLYCOSYL_HYDROL_F1_2"/>
    <property type="match status" value="1"/>
</dbReference>
<evidence type="ECO:0000256" key="6">
    <source>
        <dbReference type="ARBA" id="ARBA00023295"/>
    </source>
</evidence>
<dbReference type="PANTHER" id="PTHR10353">
    <property type="entry name" value="GLYCOSYL HYDROLASE"/>
    <property type="match status" value="1"/>
</dbReference>
<keyword evidence="6 9" id="KW-0326">Glycosidase</keyword>
<evidence type="ECO:0000256" key="3">
    <source>
        <dbReference type="ARBA" id="ARBA00012744"/>
    </source>
</evidence>